<reference evidence="2 3" key="1">
    <citation type="submission" date="2023-03" db="EMBL/GenBank/DDBJ databases">
        <title>Complete genome sequences of several Auritidibacter ignavus strains isolated from ear infections.</title>
        <authorList>
            <person name="Baehr T."/>
            <person name="Baumhoegger A.M."/>
        </authorList>
    </citation>
    <scope>NUCLEOTIDE SEQUENCE [LARGE SCALE GENOMIC DNA]</scope>
    <source>
        <strain evidence="2 3">BABAE-6</strain>
    </source>
</reference>
<dbReference type="EMBL" id="CP122566">
    <property type="protein sequence ID" value="WGH93224.1"/>
    <property type="molecule type" value="Genomic_DNA"/>
</dbReference>
<proteinExistence type="predicted"/>
<gene>
    <name evidence="2" type="ORF">QDX21_13225</name>
</gene>
<feature type="compositionally biased region" description="Basic and acidic residues" evidence="1">
    <location>
        <begin position="111"/>
        <end position="128"/>
    </location>
</feature>
<evidence type="ECO:0000313" key="3">
    <source>
        <dbReference type="Proteomes" id="UP001224674"/>
    </source>
</evidence>
<keyword evidence="3" id="KW-1185">Reference proteome</keyword>
<dbReference type="RefSeq" id="WP_110098526.1">
    <property type="nucleotide sequence ID" value="NZ_CP122562.1"/>
</dbReference>
<dbReference type="GeneID" id="83694411"/>
<accession>A0AAJ6DC89</accession>
<evidence type="ECO:0000313" key="2">
    <source>
        <dbReference type="EMBL" id="WGH93224.1"/>
    </source>
</evidence>
<evidence type="ECO:0000256" key="1">
    <source>
        <dbReference type="SAM" id="MobiDB-lite"/>
    </source>
</evidence>
<sequence>MKDRGWDVTVDVRDGSIEFPNGYHEDQAEAVERDREACFDQFGDDNVPLSEMSDEQWRDEYDTAVAVSECMVEHGHNVAEPPSFEVFKEGVLSGTSDWDPRADPDNPDMSSEEHYSRYEDCPFSKFEG</sequence>
<dbReference type="Proteomes" id="UP001224674">
    <property type="component" value="Chromosome"/>
</dbReference>
<organism evidence="2 3">
    <name type="scientific">Auritidibacter ignavus</name>
    <dbReference type="NCBI Taxonomy" id="678932"/>
    <lineage>
        <taxon>Bacteria</taxon>
        <taxon>Bacillati</taxon>
        <taxon>Actinomycetota</taxon>
        <taxon>Actinomycetes</taxon>
        <taxon>Micrococcales</taxon>
        <taxon>Micrococcaceae</taxon>
        <taxon>Auritidibacter</taxon>
    </lineage>
</organism>
<dbReference type="AlphaFoldDB" id="A0AAJ6DC89"/>
<protein>
    <submittedName>
        <fullName evidence="2">Uncharacterized protein</fullName>
    </submittedName>
</protein>
<feature type="region of interest" description="Disordered" evidence="1">
    <location>
        <begin position="90"/>
        <end position="128"/>
    </location>
</feature>
<name>A0AAJ6DC89_9MICC</name>